<comment type="caution">
    <text evidence="10">The sequence shown here is derived from an EMBL/GenBank/DDBJ whole genome shotgun (WGS) entry which is preliminary data.</text>
</comment>
<proteinExistence type="predicted"/>
<evidence type="ECO:0000256" key="1">
    <source>
        <dbReference type="ARBA" id="ARBA00004651"/>
    </source>
</evidence>
<reference evidence="10 11" key="1">
    <citation type="submission" date="2018-04" db="EMBL/GenBank/DDBJ databases">
        <title>Genomic Encyclopedia of Type Strains, Phase III (KMG-III): the genomes of soil and plant-associated and newly described type strains.</title>
        <authorList>
            <person name="Whitman W."/>
        </authorList>
    </citation>
    <scope>NUCLEOTIDE SEQUENCE [LARGE SCALE GENOMIC DNA]</scope>
    <source>
        <strain evidence="10 11">NW12</strain>
    </source>
</reference>
<feature type="transmembrane region" description="Helical" evidence="7">
    <location>
        <begin position="329"/>
        <end position="351"/>
    </location>
</feature>
<keyword evidence="5 7" id="KW-1133">Transmembrane helix</keyword>
<evidence type="ECO:0000256" key="2">
    <source>
        <dbReference type="ARBA" id="ARBA00022692"/>
    </source>
</evidence>
<evidence type="ECO:0000256" key="7">
    <source>
        <dbReference type="SAM" id="Phobius"/>
    </source>
</evidence>
<feature type="domain" description="ABC transporter" evidence="8">
    <location>
        <begin position="505"/>
        <end position="702"/>
    </location>
</feature>
<dbReference type="PANTHER" id="PTHR24221:SF654">
    <property type="entry name" value="ATP-BINDING CASSETTE SUB-FAMILY B MEMBER 6"/>
    <property type="match status" value="1"/>
</dbReference>
<name>A0A2T4YLS0_9SPHN</name>
<dbReference type="SUPFAM" id="SSF90123">
    <property type="entry name" value="ABC transporter transmembrane region"/>
    <property type="match status" value="1"/>
</dbReference>
<dbReference type="EMBL" id="PZZN01000003">
    <property type="protein sequence ID" value="PTM44355.1"/>
    <property type="molecule type" value="Genomic_DNA"/>
</dbReference>
<keyword evidence="6 7" id="KW-0472">Membrane</keyword>
<dbReference type="InterPro" id="IPR036640">
    <property type="entry name" value="ABC1_TM_sf"/>
</dbReference>
<gene>
    <name evidence="10" type="ORF">C8J24_2557</name>
</gene>
<accession>A0A2T4YLS0</accession>
<dbReference type="PROSITE" id="PS50929">
    <property type="entry name" value="ABC_TM1F"/>
    <property type="match status" value="1"/>
</dbReference>
<dbReference type="InterPro" id="IPR027417">
    <property type="entry name" value="P-loop_NTPase"/>
</dbReference>
<feature type="transmembrane region" description="Helical" evidence="7">
    <location>
        <begin position="300"/>
        <end position="323"/>
    </location>
</feature>
<dbReference type="GO" id="GO:0140359">
    <property type="term" value="F:ABC-type transporter activity"/>
    <property type="evidence" value="ECO:0007669"/>
    <property type="project" value="InterPro"/>
</dbReference>
<evidence type="ECO:0000259" key="8">
    <source>
        <dbReference type="PROSITE" id="PS50893"/>
    </source>
</evidence>
<dbReference type="Gene3D" id="3.40.50.300">
    <property type="entry name" value="P-loop containing nucleotide triphosphate hydrolases"/>
    <property type="match status" value="1"/>
</dbReference>
<dbReference type="GO" id="GO:0016887">
    <property type="term" value="F:ATP hydrolysis activity"/>
    <property type="evidence" value="ECO:0007669"/>
    <property type="project" value="InterPro"/>
</dbReference>
<feature type="transmembrane region" description="Helical" evidence="7">
    <location>
        <begin position="195"/>
        <end position="217"/>
    </location>
</feature>
<feature type="transmembrane region" description="Helical" evidence="7">
    <location>
        <begin position="229"/>
        <end position="257"/>
    </location>
</feature>
<evidence type="ECO:0000313" key="11">
    <source>
        <dbReference type="Proteomes" id="UP000240996"/>
    </source>
</evidence>
<evidence type="ECO:0000256" key="6">
    <source>
        <dbReference type="ARBA" id="ARBA00023136"/>
    </source>
</evidence>
<evidence type="ECO:0000256" key="3">
    <source>
        <dbReference type="ARBA" id="ARBA00022741"/>
    </source>
</evidence>
<keyword evidence="11" id="KW-1185">Reference proteome</keyword>
<keyword evidence="3" id="KW-0547">Nucleotide-binding</keyword>
<dbReference type="PANTHER" id="PTHR24221">
    <property type="entry name" value="ATP-BINDING CASSETTE SUB-FAMILY B"/>
    <property type="match status" value="1"/>
</dbReference>
<feature type="transmembrane region" description="Helical" evidence="7">
    <location>
        <begin position="406"/>
        <end position="432"/>
    </location>
</feature>
<dbReference type="RefSeq" id="WP_107932909.1">
    <property type="nucleotide sequence ID" value="NZ_PZZN01000003.1"/>
</dbReference>
<dbReference type="PROSITE" id="PS00211">
    <property type="entry name" value="ABC_TRANSPORTER_1"/>
    <property type="match status" value="1"/>
</dbReference>
<sequence length="703" mass="74756">MTDLAPNWWPLARLGEAIEALALDAGLIRDPPTDPLVVPAAFALEDVPRWTEWAAARLGVEVVDVETPASAIDAVLASGGPAILLDDTAEGPGFFALAGRRRGGVLLLDRQAHRRRVPIAALRDRLVEPVAAEHRAAVDELLDRAMIQPRRRPRAAAALLHERLRAERIGGISLLRAPASASVWRQMRLDGGLRTLALIVAAFVALYVLEIAGWRVIGEGVLAGKVDSGWLLGWVVILLTAVVAQTASAWCEASLAVDLGRIMKARLLAGALALRPDAIKRSGVGQMIGRVIEAQALEALTFNGGIGVLLAGIELVFTAWVLAHGAAPTAHLTLLVGWVVLTGLLGWRYFVRMRRWSGERLDMTNALIEAMVGHRTRLAQDRAARRDAQDDAVVQRYLTTSAAMDGASIIGVTALPSIWLFAGIAALVPAFAGQPVPSPVTLAISLGGLLLGQRAFGGIAGGSAGLARAAIAWSRVRDLFAAARGGAVTVTRRTDGIADEDRPVIEAEGLMFRYPGADRRVVDRANLTIRHGEKILLDGASGGGKSTLAALLTGLETPTSGLLLLDGLDKATRGDAWHRLAAAAPQFHDNHILSGSLAFNLLMARSWPPTSADLADATELCEELGLGDLLSRMPGGIEQQVGETGWQLSHGERSRIFLARALLQRASLTILDESFASLDPQRLGQCLAAAIDRSQALVVITHR</sequence>
<feature type="domain" description="ABC transmembrane type-1" evidence="9">
    <location>
        <begin position="193"/>
        <end position="372"/>
    </location>
</feature>
<dbReference type="InterPro" id="IPR011527">
    <property type="entry name" value="ABC1_TM_dom"/>
</dbReference>
<evidence type="ECO:0000256" key="5">
    <source>
        <dbReference type="ARBA" id="ARBA00022989"/>
    </source>
</evidence>
<dbReference type="Pfam" id="PF00005">
    <property type="entry name" value="ABC_tran"/>
    <property type="match status" value="1"/>
</dbReference>
<keyword evidence="2 7" id="KW-0812">Transmembrane</keyword>
<dbReference type="Gene3D" id="1.20.1560.10">
    <property type="entry name" value="ABC transporter type 1, transmembrane domain"/>
    <property type="match status" value="1"/>
</dbReference>
<dbReference type="GO" id="GO:0005524">
    <property type="term" value="F:ATP binding"/>
    <property type="evidence" value="ECO:0007669"/>
    <property type="project" value="UniProtKB-KW"/>
</dbReference>
<dbReference type="GO" id="GO:0005886">
    <property type="term" value="C:plasma membrane"/>
    <property type="evidence" value="ECO:0007669"/>
    <property type="project" value="UniProtKB-SubCell"/>
</dbReference>
<evidence type="ECO:0000259" key="9">
    <source>
        <dbReference type="PROSITE" id="PS50929"/>
    </source>
</evidence>
<dbReference type="Proteomes" id="UP000240996">
    <property type="component" value="Unassembled WGS sequence"/>
</dbReference>
<evidence type="ECO:0000313" key="10">
    <source>
        <dbReference type="EMBL" id="PTM44355.1"/>
    </source>
</evidence>
<protein>
    <submittedName>
        <fullName evidence="10">ATP-binding cassette subfamily B protein</fullName>
    </submittedName>
</protein>
<dbReference type="AlphaFoldDB" id="A0A2T4YLS0"/>
<dbReference type="InterPro" id="IPR039421">
    <property type="entry name" value="Type_1_exporter"/>
</dbReference>
<organism evidence="10 11">
    <name type="scientific">Sphingomonas aerolata</name>
    <dbReference type="NCBI Taxonomy" id="185951"/>
    <lineage>
        <taxon>Bacteria</taxon>
        <taxon>Pseudomonadati</taxon>
        <taxon>Pseudomonadota</taxon>
        <taxon>Alphaproteobacteria</taxon>
        <taxon>Sphingomonadales</taxon>
        <taxon>Sphingomonadaceae</taxon>
        <taxon>Sphingomonas</taxon>
    </lineage>
</organism>
<dbReference type="InterPro" id="IPR017871">
    <property type="entry name" value="ABC_transporter-like_CS"/>
</dbReference>
<evidence type="ECO:0000256" key="4">
    <source>
        <dbReference type="ARBA" id="ARBA00022840"/>
    </source>
</evidence>
<dbReference type="SUPFAM" id="SSF52540">
    <property type="entry name" value="P-loop containing nucleoside triphosphate hydrolases"/>
    <property type="match status" value="1"/>
</dbReference>
<dbReference type="GO" id="GO:0034040">
    <property type="term" value="F:ATPase-coupled lipid transmembrane transporter activity"/>
    <property type="evidence" value="ECO:0007669"/>
    <property type="project" value="TreeGrafter"/>
</dbReference>
<keyword evidence="4 10" id="KW-0067">ATP-binding</keyword>
<dbReference type="InterPro" id="IPR003439">
    <property type="entry name" value="ABC_transporter-like_ATP-bd"/>
</dbReference>
<dbReference type="PROSITE" id="PS50893">
    <property type="entry name" value="ABC_TRANSPORTER_2"/>
    <property type="match status" value="1"/>
</dbReference>
<comment type="subcellular location">
    <subcellularLocation>
        <location evidence="1">Cell membrane</location>
        <topology evidence="1">Multi-pass membrane protein</topology>
    </subcellularLocation>
</comment>